<evidence type="ECO:0000313" key="4">
    <source>
        <dbReference type="Proteomes" id="UP001303160"/>
    </source>
</evidence>
<evidence type="ECO:0000259" key="2">
    <source>
        <dbReference type="Pfam" id="PF25534"/>
    </source>
</evidence>
<accession>A0AAN7AVQ3</accession>
<dbReference type="EMBL" id="MU863893">
    <property type="protein sequence ID" value="KAK4202971.1"/>
    <property type="molecule type" value="Genomic_DNA"/>
</dbReference>
<evidence type="ECO:0000313" key="3">
    <source>
        <dbReference type="EMBL" id="KAK4202971.1"/>
    </source>
</evidence>
<proteinExistence type="predicted"/>
<dbReference type="PANTHER" id="PTHR36223">
    <property type="entry name" value="BETA-LACTAMASE-TYPE TRANSPEPTIDASE FOLD DOMAIN CONTAINING PROTEIN"/>
    <property type="match status" value="1"/>
</dbReference>
<dbReference type="PANTHER" id="PTHR36223:SF1">
    <property type="entry name" value="TRANSCRIPTION ELONGATION FACTOR EAF N-TERMINAL DOMAIN-CONTAINING PROTEIN"/>
    <property type="match status" value="1"/>
</dbReference>
<dbReference type="Pfam" id="PF25534">
    <property type="entry name" value="DUF7918"/>
    <property type="match status" value="1"/>
</dbReference>
<gene>
    <name evidence="3" type="ORF">QBC40DRAFT_275628</name>
</gene>
<dbReference type="InterPro" id="IPR057678">
    <property type="entry name" value="DUF7918"/>
</dbReference>
<feature type="compositionally biased region" description="Basic and acidic residues" evidence="1">
    <location>
        <begin position="305"/>
        <end position="314"/>
    </location>
</feature>
<keyword evidence="4" id="KW-1185">Reference proteome</keyword>
<feature type="region of interest" description="Disordered" evidence="1">
    <location>
        <begin position="286"/>
        <end position="318"/>
    </location>
</feature>
<evidence type="ECO:0000256" key="1">
    <source>
        <dbReference type="SAM" id="MobiDB-lite"/>
    </source>
</evidence>
<reference evidence="3" key="1">
    <citation type="journal article" date="2023" name="Mol. Phylogenet. Evol.">
        <title>Genome-scale phylogeny and comparative genomics of the fungal order Sordariales.</title>
        <authorList>
            <person name="Hensen N."/>
            <person name="Bonometti L."/>
            <person name="Westerberg I."/>
            <person name="Brannstrom I.O."/>
            <person name="Guillou S."/>
            <person name="Cros-Aarteil S."/>
            <person name="Calhoun S."/>
            <person name="Haridas S."/>
            <person name="Kuo A."/>
            <person name="Mondo S."/>
            <person name="Pangilinan J."/>
            <person name="Riley R."/>
            <person name="LaButti K."/>
            <person name="Andreopoulos B."/>
            <person name="Lipzen A."/>
            <person name="Chen C."/>
            <person name="Yan M."/>
            <person name="Daum C."/>
            <person name="Ng V."/>
            <person name="Clum A."/>
            <person name="Steindorff A."/>
            <person name="Ohm R.A."/>
            <person name="Martin F."/>
            <person name="Silar P."/>
            <person name="Natvig D.O."/>
            <person name="Lalanne C."/>
            <person name="Gautier V."/>
            <person name="Ament-Velasquez S.L."/>
            <person name="Kruys A."/>
            <person name="Hutchinson M.I."/>
            <person name="Powell A.J."/>
            <person name="Barry K."/>
            <person name="Miller A.N."/>
            <person name="Grigoriev I.V."/>
            <person name="Debuchy R."/>
            <person name="Gladieux P."/>
            <person name="Hiltunen Thoren M."/>
            <person name="Johannesson H."/>
        </authorList>
    </citation>
    <scope>NUCLEOTIDE SEQUENCE</scope>
    <source>
        <strain evidence="3">CBS 315.58</strain>
    </source>
</reference>
<reference evidence="3" key="2">
    <citation type="submission" date="2023-05" db="EMBL/GenBank/DDBJ databases">
        <authorList>
            <consortium name="Lawrence Berkeley National Laboratory"/>
            <person name="Steindorff A."/>
            <person name="Hensen N."/>
            <person name="Bonometti L."/>
            <person name="Westerberg I."/>
            <person name="Brannstrom I.O."/>
            <person name="Guillou S."/>
            <person name="Cros-Aarteil S."/>
            <person name="Calhoun S."/>
            <person name="Haridas S."/>
            <person name="Kuo A."/>
            <person name="Mondo S."/>
            <person name="Pangilinan J."/>
            <person name="Riley R."/>
            <person name="Labutti K."/>
            <person name="Andreopoulos B."/>
            <person name="Lipzen A."/>
            <person name="Chen C."/>
            <person name="Yanf M."/>
            <person name="Daum C."/>
            <person name="Ng V."/>
            <person name="Clum A."/>
            <person name="Ohm R."/>
            <person name="Martin F."/>
            <person name="Silar P."/>
            <person name="Natvig D."/>
            <person name="Lalanne C."/>
            <person name="Gautier V."/>
            <person name="Ament-Velasquez S.L."/>
            <person name="Kruys A."/>
            <person name="Hutchinson M.I."/>
            <person name="Powell A.J."/>
            <person name="Barry K."/>
            <person name="Miller A.N."/>
            <person name="Grigoriev I.V."/>
            <person name="Debuchy R."/>
            <person name="Gladieux P."/>
            <person name="Thoren M.H."/>
            <person name="Johannesson H."/>
        </authorList>
    </citation>
    <scope>NUCLEOTIDE SEQUENCE</scope>
    <source>
        <strain evidence="3">CBS 315.58</strain>
    </source>
</reference>
<comment type="caution">
    <text evidence="3">The sequence shown here is derived from an EMBL/GenBank/DDBJ whole genome shotgun (WGS) entry which is preliminary data.</text>
</comment>
<feature type="domain" description="DUF7918" evidence="2">
    <location>
        <begin position="9"/>
        <end position="262"/>
    </location>
</feature>
<name>A0AAN7AVQ3_9PEZI</name>
<protein>
    <recommendedName>
        <fullName evidence="2">DUF7918 domain-containing protein</fullName>
    </recommendedName>
</protein>
<dbReference type="AlphaFoldDB" id="A0AAN7AVQ3"/>
<dbReference type="Proteomes" id="UP001303160">
    <property type="component" value="Unassembled WGS sequence"/>
</dbReference>
<feature type="compositionally biased region" description="Polar residues" evidence="1">
    <location>
        <begin position="286"/>
        <end position="297"/>
    </location>
</feature>
<organism evidence="3 4">
    <name type="scientific">Triangularia verruculosa</name>
    <dbReference type="NCBI Taxonomy" id="2587418"/>
    <lineage>
        <taxon>Eukaryota</taxon>
        <taxon>Fungi</taxon>
        <taxon>Dikarya</taxon>
        <taxon>Ascomycota</taxon>
        <taxon>Pezizomycotina</taxon>
        <taxon>Sordariomycetes</taxon>
        <taxon>Sordariomycetidae</taxon>
        <taxon>Sordariales</taxon>
        <taxon>Podosporaceae</taxon>
        <taxon>Triangularia</taxon>
    </lineage>
</organism>
<sequence>MAILPSIPGLTVTIDVADKVAKEYNDPDVDSMQTDMQPEEFDLPVPHTHTARGNIPYIVKYIEAKPKALFAFHVTLSKRFPHRSHHVAYKVVTDGTKTSTKHITEKCRVERGGLSVLESYFSAKSARTPGGNHIIRRFCFAALDVVESDHFSAEEVKKQMARAKECGVLKVLLYHMEDSNGQYRPNGTSVYPESSAEARTAMAEKVFKGRAVDCVTSVVSEPSKGPTRHLVDIYHDRKRRPFAIFEFRYRSKDGLIKEGIISPPTVSDEVEEMSEGEVRRKLSELLEQNQRQSQQGQDVKPSRGVKREADRMEIDDWAPDPAFERRYRTRRLSHGRMEIDLTDD</sequence>